<feature type="domain" description="TIR" evidence="1">
    <location>
        <begin position="4"/>
        <end position="109"/>
    </location>
</feature>
<comment type="caution">
    <text evidence="2">The sequence shown here is derived from an EMBL/GenBank/DDBJ whole genome shotgun (WGS) entry which is preliminary data.</text>
</comment>
<dbReference type="STRING" id="1834191.A5886_001820"/>
<dbReference type="Gene3D" id="3.40.50.10140">
    <property type="entry name" value="Toll/interleukin-1 receptor homology (TIR) domain"/>
    <property type="match status" value="1"/>
</dbReference>
<reference evidence="2 3" key="1">
    <citation type="submission" date="2017-05" db="EMBL/GenBank/DDBJ databases">
        <title>The Genome Sequence of Enterococcus sp. 8G7_MSG3316.</title>
        <authorList>
            <consortium name="The Broad Institute Genomics Platform"/>
            <consortium name="The Broad Institute Genomic Center for Infectious Diseases"/>
            <person name="Earl A."/>
            <person name="Manson A."/>
            <person name="Schwartman J."/>
            <person name="Gilmore M."/>
            <person name="Abouelleil A."/>
            <person name="Cao P."/>
            <person name="Chapman S."/>
            <person name="Cusick C."/>
            <person name="Shea T."/>
            <person name="Young S."/>
            <person name="Neafsey D."/>
            <person name="Nusbaum C."/>
            <person name="Birren B."/>
        </authorList>
    </citation>
    <scope>NUCLEOTIDE SEQUENCE [LARGE SCALE GENOMIC DNA]</scope>
    <source>
        <strain evidence="2 3">8G7_MSG3316</strain>
    </source>
</reference>
<dbReference type="OrthoDB" id="122965at2"/>
<proteinExistence type="predicted"/>
<dbReference type="Pfam" id="PF13676">
    <property type="entry name" value="TIR_2"/>
    <property type="match status" value="1"/>
</dbReference>
<protein>
    <recommendedName>
        <fullName evidence="1">TIR domain-containing protein</fullName>
    </recommendedName>
</protein>
<name>A0A242A7N8_9ENTE</name>
<evidence type="ECO:0000313" key="2">
    <source>
        <dbReference type="EMBL" id="OTN76741.1"/>
    </source>
</evidence>
<dbReference type="RefSeq" id="WP_086274716.1">
    <property type="nucleotide sequence ID" value="NZ_NGKU01000001.1"/>
</dbReference>
<keyword evidence="3" id="KW-1185">Reference proteome</keyword>
<evidence type="ECO:0000259" key="1">
    <source>
        <dbReference type="Pfam" id="PF13676"/>
    </source>
</evidence>
<evidence type="ECO:0000313" key="3">
    <source>
        <dbReference type="Proteomes" id="UP000195043"/>
    </source>
</evidence>
<dbReference type="EMBL" id="NGKU01000001">
    <property type="protein sequence ID" value="OTN76741.1"/>
    <property type="molecule type" value="Genomic_DNA"/>
</dbReference>
<organism evidence="2 3">
    <name type="scientific">Candidatus Enterococcus testudinis</name>
    <dbReference type="NCBI Taxonomy" id="1834191"/>
    <lineage>
        <taxon>Bacteria</taxon>
        <taxon>Bacillati</taxon>
        <taxon>Bacillota</taxon>
        <taxon>Bacilli</taxon>
        <taxon>Lactobacillales</taxon>
        <taxon>Enterococcaceae</taxon>
        <taxon>Enterococcus</taxon>
    </lineage>
</organism>
<dbReference type="InterPro" id="IPR000157">
    <property type="entry name" value="TIR_dom"/>
</dbReference>
<sequence>MNLFLSWSGDRSKYLAECFKEWLPNVLQYVNPYMSAKDIDLGSRWSNDIDENLRVNDFGLVFVTEENIDAPWINFEAGALSKNLKSRLVPMIYDTDVTILNTGPLKQFQSAKDFSEASLLDLIQSINVASEDNVKLSQERLQASFDKWWPDLEGKLKKVPSVEEKNASEDDKNFDTQALKMILNKLDVLEKRDIKSKKSAQKQIIDYSDLIELSNLVAEIKLRTENLYITNDSISNNSLRENKNLAYANDTSLILNIDLLSAMVNSLMNKYERY</sequence>
<dbReference type="InterPro" id="IPR035897">
    <property type="entry name" value="Toll_tir_struct_dom_sf"/>
</dbReference>
<accession>A0A242A7N8</accession>
<dbReference type="GO" id="GO:0007165">
    <property type="term" value="P:signal transduction"/>
    <property type="evidence" value="ECO:0007669"/>
    <property type="project" value="InterPro"/>
</dbReference>
<dbReference type="SUPFAM" id="SSF52200">
    <property type="entry name" value="Toll/Interleukin receptor TIR domain"/>
    <property type="match status" value="1"/>
</dbReference>
<dbReference type="AlphaFoldDB" id="A0A242A7N8"/>
<dbReference type="Proteomes" id="UP000195043">
    <property type="component" value="Unassembled WGS sequence"/>
</dbReference>
<gene>
    <name evidence="2" type="ORF">A5886_001820</name>
</gene>